<comment type="caution">
    <text evidence="5">The sequence shown here is derived from an EMBL/GenBank/DDBJ whole genome shotgun (WGS) entry which is preliminary data.</text>
</comment>
<sequence>MNHLAHAWLAAPDADVMFGSLIADFLRGAIDPALPRGVRIGIALHRAVDAYTDAHPEVAAARALFEPPYRRYAGILLDVWFDHLLARDWSRHGSGSLQAFSRSVQDLLDLRSAELPPRMHGFARYLRAHDLPGRYREIPMIEDVLRGLSQRLSRANPLAGALPVIEARAAPLDRHFDAFFPDLIEHAVRERGRLAATLPG</sequence>
<dbReference type="PANTHER" id="PTHR38764">
    <property type="entry name" value="ACYL CARRIER PROTEIN PHOSPHODIESTERASE"/>
    <property type="match status" value="1"/>
</dbReference>
<keyword evidence="4" id="KW-0276">Fatty acid metabolism</keyword>
<reference evidence="5 6" key="1">
    <citation type="journal article" date="2019" name="Int. J. Syst. Evol. Microbiol.">
        <title>The Global Catalogue of Microorganisms (GCM) 10K type strain sequencing project: providing services to taxonomists for standard genome sequencing and annotation.</title>
        <authorList>
            <consortium name="The Broad Institute Genomics Platform"/>
            <consortium name="The Broad Institute Genome Sequencing Center for Infectious Disease"/>
            <person name="Wu L."/>
            <person name="Ma J."/>
        </authorList>
    </citation>
    <scope>NUCLEOTIDE SEQUENCE [LARGE SCALE GENOMIC DNA]</scope>
    <source>
        <strain evidence="5 6">JCM 15421</strain>
    </source>
</reference>
<keyword evidence="2" id="KW-0378">Hydrolase</keyword>
<dbReference type="InterPro" id="IPR007431">
    <property type="entry name" value="ACP_PD"/>
</dbReference>
<proteinExistence type="predicted"/>
<dbReference type="PIRSF" id="PIRSF011489">
    <property type="entry name" value="DUF479"/>
    <property type="match status" value="1"/>
</dbReference>
<dbReference type="Pfam" id="PF04336">
    <property type="entry name" value="ACP_PD"/>
    <property type="match status" value="1"/>
</dbReference>
<dbReference type="Proteomes" id="UP001501523">
    <property type="component" value="Unassembled WGS sequence"/>
</dbReference>
<evidence type="ECO:0000256" key="3">
    <source>
        <dbReference type="ARBA" id="ARBA00023098"/>
    </source>
</evidence>
<keyword evidence="6" id="KW-1185">Reference proteome</keyword>
<keyword evidence="1" id="KW-0444">Lipid biosynthesis</keyword>
<keyword evidence="4" id="KW-0275">Fatty acid biosynthesis</keyword>
<organism evidence="5 6">
    <name type="scientific">Dokdonella soli</name>
    <dbReference type="NCBI Taxonomy" id="529810"/>
    <lineage>
        <taxon>Bacteria</taxon>
        <taxon>Pseudomonadati</taxon>
        <taxon>Pseudomonadota</taxon>
        <taxon>Gammaproteobacteria</taxon>
        <taxon>Lysobacterales</taxon>
        <taxon>Rhodanobacteraceae</taxon>
        <taxon>Dokdonella</taxon>
    </lineage>
</organism>
<evidence type="ECO:0000256" key="2">
    <source>
        <dbReference type="ARBA" id="ARBA00022801"/>
    </source>
</evidence>
<accession>A0ABN1IFI3</accession>
<keyword evidence="3" id="KW-0443">Lipid metabolism</keyword>
<evidence type="ECO:0000313" key="6">
    <source>
        <dbReference type="Proteomes" id="UP001501523"/>
    </source>
</evidence>
<gene>
    <name evidence="5" type="ORF">GCM10009105_14210</name>
</gene>
<name>A0ABN1IFI3_9GAMM</name>
<evidence type="ECO:0000256" key="1">
    <source>
        <dbReference type="ARBA" id="ARBA00022516"/>
    </source>
</evidence>
<protein>
    <submittedName>
        <fullName evidence="5">ACP phosphodiesterase</fullName>
    </submittedName>
</protein>
<dbReference type="RefSeq" id="WP_343788682.1">
    <property type="nucleotide sequence ID" value="NZ_BAAAEU010000006.1"/>
</dbReference>
<evidence type="ECO:0000313" key="5">
    <source>
        <dbReference type="EMBL" id="GAA0711973.1"/>
    </source>
</evidence>
<dbReference type="PANTHER" id="PTHR38764:SF1">
    <property type="entry name" value="ACYL CARRIER PROTEIN PHOSPHODIESTERASE"/>
    <property type="match status" value="1"/>
</dbReference>
<evidence type="ECO:0000256" key="4">
    <source>
        <dbReference type="ARBA" id="ARBA00023160"/>
    </source>
</evidence>
<dbReference type="EMBL" id="BAAAEU010000006">
    <property type="protein sequence ID" value="GAA0711973.1"/>
    <property type="molecule type" value="Genomic_DNA"/>
</dbReference>